<organism evidence="14 15">
    <name type="scientific">Paenibacillus prosopidis</name>
    <dbReference type="NCBI Taxonomy" id="630520"/>
    <lineage>
        <taxon>Bacteria</taxon>
        <taxon>Bacillati</taxon>
        <taxon>Bacillota</taxon>
        <taxon>Bacilli</taxon>
        <taxon>Bacillales</taxon>
        <taxon>Paenibacillaceae</taxon>
        <taxon>Paenibacillus</taxon>
    </lineage>
</organism>
<evidence type="ECO:0000256" key="12">
    <source>
        <dbReference type="PIRSR" id="PIRSR038994-3"/>
    </source>
</evidence>
<evidence type="ECO:0000313" key="14">
    <source>
        <dbReference type="EMBL" id="RCW42662.1"/>
    </source>
</evidence>
<evidence type="ECO:0000256" key="6">
    <source>
        <dbReference type="ARBA" id="ARBA00023277"/>
    </source>
</evidence>
<feature type="binding site" evidence="11">
    <location>
        <position position="261"/>
    </location>
    <ligand>
        <name>substrate</name>
    </ligand>
</feature>
<keyword evidence="4 12" id="KW-0479">Metal-binding</keyword>
<dbReference type="SUPFAM" id="SSF51556">
    <property type="entry name" value="Metallo-dependent hydrolases"/>
    <property type="match status" value="1"/>
</dbReference>
<evidence type="ECO:0000256" key="11">
    <source>
        <dbReference type="PIRSR" id="PIRSR038994-2"/>
    </source>
</evidence>
<dbReference type="EMBL" id="QPJD01000015">
    <property type="protein sequence ID" value="RCW42662.1"/>
    <property type="molecule type" value="Genomic_DNA"/>
</dbReference>
<feature type="binding site" evidence="11">
    <location>
        <position position="150"/>
    </location>
    <ligand>
        <name>substrate</name>
    </ligand>
</feature>
<evidence type="ECO:0000313" key="15">
    <source>
        <dbReference type="Proteomes" id="UP000252415"/>
    </source>
</evidence>
<dbReference type="Gene3D" id="3.20.20.140">
    <property type="entry name" value="Metal-dependent hydrolases"/>
    <property type="match status" value="1"/>
</dbReference>
<keyword evidence="6 9" id="KW-0119">Carbohydrate metabolism</keyword>
<dbReference type="Gene3D" id="2.30.40.10">
    <property type="entry name" value="Urease, subunit C, domain 1"/>
    <property type="match status" value="1"/>
</dbReference>
<dbReference type="Pfam" id="PF01979">
    <property type="entry name" value="Amidohydro_1"/>
    <property type="match status" value="1"/>
</dbReference>
<evidence type="ECO:0000256" key="4">
    <source>
        <dbReference type="ARBA" id="ARBA00022723"/>
    </source>
</evidence>
<evidence type="ECO:0000256" key="8">
    <source>
        <dbReference type="ARBA" id="ARBA00060590"/>
    </source>
</evidence>
<feature type="domain" description="Amidohydrolase-related" evidence="13">
    <location>
        <begin position="61"/>
        <end position="391"/>
    </location>
</feature>
<comment type="cofactor">
    <cofactor evidence="12">
        <name>a divalent metal cation</name>
        <dbReference type="ChEBI" id="CHEBI:60240"/>
    </cofactor>
    <text evidence="12">Binds 1 divalent metal cation per subunit.</text>
</comment>
<feature type="binding site" evidence="12">
    <location>
        <position position="226"/>
    </location>
    <ligand>
        <name>Zn(2+)</name>
        <dbReference type="ChEBI" id="CHEBI:29105"/>
    </ligand>
</feature>
<dbReference type="InterPro" id="IPR032466">
    <property type="entry name" value="Metal_Hydrolase"/>
</dbReference>
<dbReference type="PANTHER" id="PTHR11113">
    <property type="entry name" value="N-ACETYLGLUCOSAMINE-6-PHOSPHATE DEACETYLASE"/>
    <property type="match status" value="1"/>
</dbReference>
<evidence type="ECO:0000256" key="3">
    <source>
        <dbReference type="ARBA" id="ARBA00018029"/>
    </source>
</evidence>
<dbReference type="OrthoDB" id="9776488at2"/>
<sequence>MNSSSANWLIRNINIVLEDRVVTGSVIVLNGRIERIISHESMDKAELAESLESIDGQGGWLLPGFIDIHVHGGFSADFMDADRESYDTITRFHASQGTTGMLATTMTASKEAIEAVLQAAAEYRSTEMPFAALYGVHLEGPFISEKWPGAQNPAHIKNPQLDWLKKWHSEWPDLIRLLTLAPEKPGAIEMISWLAEQGIITACGHTDAVYTEIEAAADAGLSHAVHTYNAMRGLHHREPGTLGAVLTDDRIYAELIADGEHVHTAAIRLLLAAKPADKVILITDAISAAGMPDGDYALGGLTVVVKQGVARLREGNALAGSSLTMIRAFRFMLDHTSLSLPEVSRMASGNAAKQLGISDRTGSITVGKQADLVWTDAQFNVRRTWVQGRSVYENTVK</sequence>
<dbReference type="GO" id="GO:0006046">
    <property type="term" value="P:N-acetylglucosamine catabolic process"/>
    <property type="evidence" value="ECO:0007669"/>
    <property type="project" value="TreeGrafter"/>
</dbReference>
<dbReference type="GO" id="GO:0008448">
    <property type="term" value="F:N-acetylglucosamine-6-phosphate deacetylase activity"/>
    <property type="evidence" value="ECO:0007669"/>
    <property type="project" value="UniProtKB-EC"/>
</dbReference>
<comment type="catalytic activity">
    <reaction evidence="7">
        <text>N-acetyl-D-glucosamine 6-phosphate + H2O = D-glucosamine 6-phosphate + acetate</text>
        <dbReference type="Rhea" id="RHEA:22936"/>
        <dbReference type="ChEBI" id="CHEBI:15377"/>
        <dbReference type="ChEBI" id="CHEBI:30089"/>
        <dbReference type="ChEBI" id="CHEBI:57513"/>
        <dbReference type="ChEBI" id="CHEBI:58725"/>
        <dbReference type="EC" id="3.5.1.25"/>
    </reaction>
</comment>
<evidence type="ECO:0000259" key="13">
    <source>
        <dbReference type="Pfam" id="PF01979"/>
    </source>
</evidence>
<dbReference type="PIRSF" id="PIRSF038994">
    <property type="entry name" value="NagA"/>
    <property type="match status" value="1"/>
</dbReference>
<comment type="pathway">
    <text evidence="8">Amino-sugar metabolism; N-acetylneuraminate degradation; D-fructose 6-phosphate from N-acetylneuraminate: step 4/5.</text>
</comment>
<keyword evidence="15" id="KW-1185">Reference proteome</keyword>
<dbReference type="AlphaFoldDB" id="A0A368VP68"/>
<feature type="binding site" evidence="12">
    <location>
        <position position="139"/>
    </location>
    <ligand>
        <name>Zn(2+)</name>
        <dbReference type="ChEBI" id="CHEBI:29105"/>
    </ligand>
</feature>
<feature type="binding site" evidence="12">
    <location>
        <position position="205"/>
    </location>
    <ligand>
        <name>Zn(2+)</name>
        <dbReference type="ChEBI" id="CHEBI:29105"/>
    </ligand>
</feature>
<dbReference type="SUPFAM" id="SSF51338">
    <property type="entry name" value="Composite domain of metallo-dependent hydrolases"/>
    <property type="match status" value="1"/>
</dbReference>
<dbReference type="GO" id="GO:0046872">
    <property type="term" value="F:metal ion binding"/>
    <property type="evidence" value="ECO:0007669"/>
    <property type="project" value="UniProtKB-KW"/>
</dbReference>
<keyword evidence="5 9" id="KW-0378">Hydrolase</keyword>
<feature type="binding site" evidence="11">
    <location>
        <begin position="318"/>
        <end position="320"/>
    </location>
    <ligand>
        <name>substrate</name>
    </ligand>
</feature>
<evidence type="ECO:0000256" key="7">
    <source>
        <dbReference type="ARBA" id="ARBA00047647"/>
    </source>
</evidence>
<dbReference type="InterPro" id="IPR011059">
    <property type="entry name" value="Metal-dep_hydrolase_composite"/>
</dbReference>
<evidence type="ECO:0000256" key="9">
    <source>
        <dbReference type="PIRNR" id="PIRNR038994"/>
    </source>
</evidence>
<feature type="active site" description="Proton donor/acceptor" evidence="10">
    <location>
        <position position="284"/>
    </location>
</feature>
<evidence type="ECO:0000256" key="5">
    <source>
        <dbReference type="ARBA" id="ARBA00022801"/>
    </source>
</evidence>
<evidence type="ECO:0000256" key="2">
    <source>
        <dbReference type="ARBA" id="ARBA00011899"/>
    </source>
</evidence>
<dbReference type="InterPro" id="IPR003764">
    <property type="entry name" value="GlcNAc_6-P_deAcase"/>
</dbReference>
<dbReference type="InterPro" id="IPR006680">
    <property type="entry name" value="Amidohydro-rel"/>
</dbReference>
<protein>
    <recommendedName>
        <fullName evidence="3">N-acetylglucosamine-6-phosphate deacetylase</fullName>
        <ecNumber evidence="2">3.5.1.25</ecNumber>
    </recommendedName>
</protein>
<evidence type="ECO:0000256" key="1">
    <source>
        <dbReference type="ARBA" id="ARBA00010716"/>
    </source>
</evidence>
<feature type="binding site" evidence="11">
    <location>
        <position position="237"/>
    </location>
    <ligand>
        <name>substrate</name>
    </ligand>
</feature>
<name>A0A368VP68_9BACL</name>
<comment type="similarity">
    <text evidence="1 9">Belongs to the metallo-dependent hydrolases superfamily. NagA family.</text>
</comment>
<dbReference type="NCBIfam" id="TIGR00221">
    <property type="entry name" value="nagA"/>
    <property type="match status" value="1"/>
</dbReference>
<dbReference type="FunFam" id="3.20.20.140:FF:000004">
    <property type="entry name" value="N-acetylglucosamine-6-phosphate deacetylase"/>
    <property type="match status" value="1"/>
</dbReference>
<comment type="caution">
    <text evidence="14">The sequence shown here is derived from an EMBL/GenBank/DDBJ whole genome shotgun (WGS) entry which is preliminary data.</text>
</comment>
<dbReference type="CDD" id="cd00854">
    <property type="entry name" value="NagA"/>
    <property type="match status" value="1"/>
</dbReference>
<proteinExistence type="inferred from homology"/>
<gene>
    <name evidence="14" type="ORF">DFP97_11595</name>
</gene>
<dbReference type="EC" id="3.5.1.25" evidence="2"/>
<dbReference type="PANTHER" id="PTHR11113:SF14">
    <property type="entry name" value="N-ACETYLGLUCOSAMINE-6-PHOSPHATE DEACETYLASE"/>
    <property type="match status" value="1"/>
</dbReference>
<dbReference type="Proteomes" id="UP000252415">
    <property type="component" value="Unassembled WGS sequence"/>
</dbReference>
<feature type="binding site" evidence="11">
    <location>
        <begin position="229"/>
        <end position="230"/>
    </location>
    <ligand>
        <name>substrate</name>
    </ligand>
</feature>
<evidence type="ECO:0000256" key="10">
    <source>
        <dbReference type="PIRSR" id="PIRSR038994-1"/>
    </source>
</evidence>
<accession>A0A368VP68</accession>
<dbReference type="RefSeq" id="WP_114382407.1">
    <property type="nucleotide sequence ID" value="NZ_QPJD01000015.1"/>
</dbReference>
<reference evidence="14 15" key="1">
    <citation type="submission" date="2018-07" db="EMBL/GenBank/DDBJ databases">
        <title>Genomic Encyclopedia of Type Strains, Phase III (KMG-III): the genomes of soil and plant-associated and newly described type strains.</title>
        <authorList>
            <person name="Whitman W."/>
        </authorList>
    </citation>
    <scope>NUCLEOTIDE SEQUENCE [LARGE SCALE GENOMIC DNA]</scope>
    <source>
        <strain evidence="14 15">CECT 7506</strain>
    </source>
</reference>